<feature type="compositionally biased region" description="Acidic residues" evidence="2">
    <location>
        <begin position="278"/>
        <end position="293"/>
    </location>
</feature>
<dbReference type="Gene3D" id="1.10.287.470">
    <property type="entry name" value="Helix hairpin bin"/>
    <property type="match status" value="1"/>
</dbReference>
<proteinExistence type="predicted"/>
<comment type="caution">
    <text evidence="5">The sequence shown here is derived from an EMBL/GenBank/DDBJ whole genome shotgun (WGS) entry which is preliminary data.</text>
</comment>
<evidence type="ECO:0000313" key="5">
    <source>
        <dbReference type="EMBL" id="GIN64131.1"/>
    </source>
</evidence>
<evidence type="ECO:0000313" key="6">
    <source>
        <dbReference type="Proteomes" id="UP000682111"/>
    </source>
</evidence>
<feature type="coiled-coil region" evidence="1">
    <location>
        <begin position="103"/>
        <end position="185"/>
    </location>
</feature>
<dbReference type="Gene3D" id="2.40.420.20">
    <property type="match status" value="1"/>
</dbReference>
<dbReference type="Pfam" id="PF25984">
    <property type="entry name" value="BSH_YknX"/>
    <property type="match status" value="1"/>
</dbReference>
<keyword evidence="3" id="KW-1133">Transmembrane helix</keyword>
<dbReference type="Gene3D" id="2.40.50.100">
    <property type="match status" value="1"/>
</dbReference>
<dbReference type="SUPFAM" id="SSF111369">
    <property type="entry name" value="HlyD-like secretion proteins"/>
    <property type="match status" value="1"/>
</dbReference>
<gene>
    <name evidence="5" type="ORF">J27TS8_41240</name>
</gene>
<keyword evidence="6" id="KW-1185">Reference proteome</keyword>
<evidence type="ECO:0000256" key="2">
    <source>
        <dbReference type="SAM" id="MobiDB-lite"/>
    </source>
</evidence>
<dbReference type="PANTHER" id="PTHR30469">
    <property type="entry name" value="MULTIDRUG RESISTANCE PROTEIN MDTA"/>
    <property type="match status" value="1"/>
</dbReference>
<dbReference type="EMBL" id="BORC01000010">
    <property type="protein sequence ID" value="GIN64131.1"/>
    <property type="molecule type" value="Genomic_DNA"/>
</dbReference>
<protein>
    <submittedName>
        <fullName evidence="5">ABC transporter substrate-binding protein</fullName>
    </submittedName>
</protein>
<evidence type="ECO:0000256" key="1">
    <source>
        <dbReference type="SAM" id="Coils"/>
    </source>
</evidence>
<keyword evidence="3" id="KW-0472">Membrane</keyword>
<organism evidence="5 6">
    <name type="scientific">Robertmurraya siralis</name>
    <dbReference type="NCBI Taxonomy" id="77777"/>
    <lineage>
        <taxon>Bacteria</taxon>
        <taxon>Bacillati</taxon>
        <taxon>Bacillota</taxon>
        <taxon>Bacilli</taxon>
        <taxon>Bacillales</taxon>
        <taxon>Bacillaceae</taxon>
        <taxon>Robertmurraya</taxon>
    </lineage>
</organism>
<feature type="domain" description="YknX-like barrel-sandwich hybrid" evidence="4">
    <location>
        <begin position="63"/>
        <end position="207"/>
    </location>
</feature>
<keyword evidence="1" id="KW-0175">Coiled coil</keyword>
<feature type="region of interest" description="Disordered" evidence="2">
    <location>
        <begin position="278"/>
        <end position="305"/>
    </location>
</feature>
<dbReference type="InterPro" id="IPR058639">
    <property type="entry name" value="BSH_YknX-like"/>
</dbReference>
<dbReference type="AlphaFoldDB" id="A0A920BW41"/>
<sequence>MNWKKWTIIIFIALFVAVNFYLIFKKDSEIARSKYIDQWRLIQKQNLVLTTERAGVVTSAQEEYVYFQHGAGEFEQFFVKKGDEVSSGTPLFSYSPRDFEAAIEQFEAEIKRLQLEQEALEDNISSLESIEMSLSTAVKDEEENFTSQATVSNIEAQIYEKELQLSRIEAEIDKYEELISNSRNHLGTLTVESPISGTVKEISHELQNPVVTIISSDQHVKGILEEEDLLEIEEGMEVVVTGSFGKKDGVIAKIATTPEADPKVGVKSEYEYIVEFEEGLDQESGYDEEDSTEENGKEGEVEEDNSERVIYTGSHVSVKMIKKEVEDALTLPNETNRLGNIYVLKGDGTIEKRQVQTGIKLNDVYEITSDAEEGELVIYEPTNIRNNTTFFTPLEFSEMRKSALKKLGKKEIFKSVGRGLLSR</sequence>
<accession>A0A920BW41</accession>
<reference evidence="5" key="1">
    <citation type="submission" date="2021-03" db="EMBL/GenBank/DDBJ databases">
        <title>Antimicrobial resistance genes in bacteria isolated from Japanese honey, and their potential for conferring macrolide and lincosamide resistance in the American foulbrood pathogen Paenibacillus larvae.</title>
        <authorList>
            <person name="Okamoto M."/>
            <person name="Kumagai M."/>
            <person name="Kanamori H."/>
            <person name="Takamatsu D."/>
        </authorList>
    </citation>
    <scope>NUCLEOTIDE SEQUENCE</scope>
    <source>
        <strain evidence="5">J27TS8</strain>
    </source>
</reference>
<dbReference type="Proteomes" id="UP000682111">
    <property type="component" value="Unassembled WGS sequence"/>
</dbReference>
<evidence type="ECO:0000256" key="3">
    <source>
        <dbReference type="SAM" id="Phobius"/>
    </source>
</evidence>
<feature type="transmembrane region" description="Helical" evidence="3">
    <location>
        <begin position="6"/>
        <end position="24"/>
    </location>
</feature>
<dbReference type="RefSeq" id="WP_212934405.1">
    <property type="nucleotide sequence ID" value="NZ_BORC01000010.1"/>
</dbReference>
<dbReference type="GO" id="GO:0015562">
    <property type="term" value="F:efflux transmembrane transporter activity"/>
    <property type="evidence" value="ECO:0007669"/>
    <property type="project" value="TreeGrafter"/>
</dbReference>
<evidence type="ECO:0000259" key="4">
    <source>
        <dbReference type="Pfam" id="PF25984"/>
    </source>
</evidence>
<dbReference type="GO" id="GO:1990281">
    <property type="term" value="C:efflux pump complex"/>
    <property type="evidence" value="ECO:0007669"/>
    <property type="project" value="TreeGrafter"/>
</dbReference>
<name>A0A920BW41_9BACI</name>
<keyword evidence="3" id="KW-0812">Transmembrane</keyword>